<dbReference type="OrthoDB" id="795069at2"/>
<sequence length="305" mass="36292">MVNYSANNLLESNLLNFGRNINEATGEIINTNKKGETITPHQTAYYKGLTFVIYDTGSIFISGSIHKYYYNGLHNFKDFGIHEINHVLNDFKDNFKITPEQCILKNIELGANLIPPIKTETILNGCLLHKTKPFEFKYNSDEGKYLQCSHSQYWVKIYDKRKHYQKHFNIENDILRFELKFNRMEYFNKKDIYTLKDLIKSNLRRFKDRLLTEWNNVLFYDKTSINKSQKQLQYSNPYYWLELKSQNFKYHRNELNKLINQNPKNIKGQITKLLSKKIDIVNSKTNQNDTLYILSNRIVNKPSRI</sequence>
<dbReference type="RefSeq" id="WP_147097874.1">
    <property type="nucleotide sequence ID" value="NZ_VOOS01000001.1"/>
</dbReference>
<dbReference type="EMBL" id="VOOS01000001">
    <property type="protein sequence ID" value="TXB66861.1"/>
    <property type="molecule type" value="Genomic_DNA"/>
</dbReference>
<accession>A0A5C6RX32</accession>
<keyword evidence="2" id="KW-1185">Reference proteome</keyword>
<evidence type="ECO:0000313" key="2">
    <source>
        <dbReference type="Proteomes" id="UP000321721"/>
    </source>
</evidence>
<evidence type="ECO:0008006" key="3">
    <source>
        <dbReference type="Google" id="ProtNLM"/>
    </source>
</evidence>
<reference evidence="1 2" key="1">
    <citation type="submission" date="2019-08" db="EMBL/GenBank/DDBJ databases">
        <title>Genome of Vicingus serpentipes NCIMB 15042.</title>
        <authorList>
            <person name="Bowman J.P."/>
        </authorList>
    </citation>
    <scope>NUCLEOTIDE SEQUENCE [LARGE SCALE GENOMIC DNA]</scope>
    <source>
        <strain evidence="1 2">NCIMB 15042</strain>
    </source>
</reference>
<comment type="caution">
    <text evidence="1">The sequence shown here is derived from an EMBL/GenBank/DDBJ whole genome shotgun (WGS) entry which is preliminary data.</text>
</comment>
<proteinExistence type="predicted"/>
<organism evidence="1 2">
    <name type="scientific">Vicingus serpentipes</name>
    <dbReference type="NCBI Taxonomy" id="1926625"/>
    <lineage>
        <taxon>Bacteria</taxon>
        <taxon>Pseudomonadati</taxon>
        <taxon>Bacteroidota</taxon>
        <taxon>Flavobacteriia</taxon>
        <taxon>Flavobacteriales</taxon>
        <taxon>Vicingaceae</taxon>
        <taxon>Vicingus</taxon>
    </lineage>
</organism>
<name>A0A5C6RX32_9FLAO</name>
<dbReference type="Proteomes" id="UP000321721">
    <property type="component" value="Unassembled WGS sequence"/>
</dbReference>
<protein>
    <recommendedName>
        <fullName evidence="3">Replication initiation factor domain-containing protein</fullName>
    </recommendedName>
</protein>
<evidence type="ECO:0000313" key="1">
    <source>
        <dbReference type="EMBL" id="TXB66861.1"/>
    </source>
</evidence>
<gene>
    <name evidence="1" type="ORF">FRY74_01360</name>
</gene>
<dbReference type="AlphaFoldDB" id="A0A5C6RX32"/>